<dbReference type="AlphaFoldDB" id="A0A9N9G2V3"/>
<name>A0A9N9G2V3_9GLOM</name>
<evidence type="ECO:0000313" key="2">
    <source>
        <dbReference type="Proteomes" id="UP000789396"/>
    </source>
</evidence>
<feature type="non-terminal residue" evidence="1">
    <location>
        <position position="225"/>
    </location>
</feature>
<sequence>GSSTIYSATWIDGKRNYSWDKPTRRLIKTREQFCKVALKNLTGTQNVSLDFLDEKLREWTMILDKTTEKKKFNDTFIEADENVQKLVLDEGTEELYNEINLHRYGIANELSEYELSELNTVFTRGQKDYLGSLLRTAEVIKIHQDIEEAKKLSYEELKIKNAFLKADEIIFSRSKTLEQHPDLNYTSELEIDEIIFSQSKILKQHPDTNYTSRLETDEINTQLNL</sequence>
<evidence type="ECO:0000313" key="1">
    <source>
        <dbReference type="EMBL" id="CAG8573591.1"/>
    </source>
</evidence>
<accession>A0A9N9G2V3</accession>
<comment type="caution">
    <text evidence="1">The sequence shown here is derived from an EMBL/GenBank/DDBJ whole genome shotgun (WGS) entry which is preliminary data.</text>
</comment>
<keyword evidence="2" id="KW-1185">Reference proteome</keyword>
<protein>
    <submittedName>
        <fullName evidence="1">16244_t:CDS:1</fullName>
    </submittedName>
</protein>
<gene>
    <name evidence="1" type="ORF">RFULGI_LOCUS5559</name>
</gene>
<dbReference type="Proteomes" id="UP000789396">
    <property type="component" value="Unassembled WGS sequence"/>
</dbReference>
<proteinExistence type="predicted"/>
<dbReference type="EMBL" id="CAJVPZ010006424">
    <property type="protein sequence ID" value="CAG8573591.1"/>
    <property type="molecule type" value="Genomic_DNA"/>
</dbReference>
<organism evidence="1 2">
    <name type="scientific">Racocetra fulgida</name>
    <dbReference type="NCBI Taxonomy" id="60492"/>
    <lineage>
        <taxon>Eukaryota</taxon>
        <taxon>Fungi</taxon>
        <taxon>Fungi incertae sedis</taxon>
        <taxon>Mucoromycota</taxon>
        <taxon>Glomeromycotina</taxon>
        <taxon>Glomeromycetes</taxon>
        <taxon>Diversisporales</taxon>
        <taxon>Gigasporaceae</taxon>
        <taxon>Racocetra</taxon>
    </lineage>
</organism>
<reference evidence="1" key="1">
    <citation type="submission" date="2021-06" db="EMBL/GenBank/DDBJ databases">
        <authorList>
            <person name="Kallberg Y."/>
            <person name="Tangrot J."/>
            <person name="Rosling A."/>
        </authorList>
    </citation>
    <scope>NUCLEOTIDE SEQUENCE</scope>
    <source>
        <strain evidence="1">IN212</strain>
    </source>
</reference>